<dbReference type="Proteomes" id="UP000198418">
    <property type="component" value="Unassembled WGS sequence"/>
</dbReference>
<reference evidence="5" key="1">
    <citation type="submission" date="2017-06" db="EMBL/GenBank/DDBJ databases">
        <authorList>
            <person name="Varghese N."/>
            <person name="Submissions S."/>
        </authorList>
    </citation>
    <scope>NUCLEOTIDE SEQUENCE [LARGE SCALE GENOMIC DNA]</scope>
    <source>
        <strain evidence="5">DSM 137</strain>
    </source>
</reference>
<protein>
    <submittedName>
        <fullName evidence="4">Leu/Phe-tRNA-protein transferase</fullName>
    </submittedName>
</protein>
<evidence type="ECO:0000313" key="5">
    <source>
        <dbReference type="Proteomes" id="UP000198418"/>
    </source>
</evidence>
<keyword evidence="5" id="KW-1185">Reference proteome</keyword>
<name>A0A212RHB2_RHOAC</name>
<organism evidence="4 5">
    <name type="scientific">Rhodoblastus acidophilus</name>
    <name type="common">Rhodopseudomonas acidophila</name>
    <dbReference type="NCBI Taxonomy" id="1074"/>
    <lineage>
        <taxon>Bacteria</taxon>
        <taxon>Pseudomonadati</taxon>
        <taxon>Pseudomonadota</taxon>
        <taxon>Alphaproteobacteria</taxon>
        <taxon>Hyphomicrobiales</taxon>
        <taxon>Rhodoblastaceae</taxon>
        <taxon>Rhodoblastus</taxon>
    </lineage>
</organism>
<dbReference type="RefSeq" id="WP_088520640.1">
    <property type="nucleotide sequence ID" value="NZ_FYDG01000004.1"/>
</dbReference>
<evidence type="ECO:0000256" key="1">
    <source>
        <dbReference type="ARBA" id="ARBA00022490"/>
    </source>
</evidence>
<dbReference type="AlphaFoldDB" id="A0A212RHB2"/>
<dbReference type="InterPro" id="IPR042203">
    <property type="entry name" value="Leu/Phe-tRNA_Trfase_C"/>
</dbReference>
<keyword evidence="1" id="KW-0963">Cytoplasm</keyword>
<dbReference type="OrthoDB" id="9790282at2"/>
<sequence>MSDLHLQEIARLPLDQRAAHIAQLFAEGISEAPPAPAAAKQTDLGRFARRIAYWMRPDRLPLALRALAAMAGRKFLHTVPASRPRADGFCGVAPIPNGEAAMDFYAQGLCFDALPGFVALWSPPWRAIVRPAASLRLPDAGAADAGETRFDRDFVRLLDLCEAQATGAGRKPACPAALKELYAHGLAHCVEWRAGGDTRAALVGVVVGGVFTVEGFFANDRADLGQAVAALARRLAALNFAALDFRGPSPQLRGLPIELTSRENFVALLTQPSAVRAGRWRNPETPTQQQAAA</sequence>
<evidence type="ECO:0000256" key="3">
    <source>
        <dbReference type="ARBA" id="ARBA00023315"/>
    </source>
</evidence>
<keyword evidence="3" id="KW-0012">Acyltransferase</keyword>
<dbReference type="InterPro" id="IPR016181">
    <property type="entry name" value="Acyl_CoA_acyltransferase"/>
</dbReference>
<proteinExistence type="predicted"/>
<evidence type="ECO:0000313" key="4">
    <source>
        <dbReference type="EMBL" id="SNB71655.1"/>
    </source>
</evidence>
<dbReference type="Gene3D" id="3.40.630.70">
    <property type="entry name" value="Leucyl/phenylalanyl-tRNA-protein transferase, C-terminal domain"/>
    <property type="match status" value="1"/>
</dbReference>
<dbReference type="EMBL" id="FYDG01000004">
    <property type="protein sequence ID" value="SNB71655.1"/>
    <property type="molecule type" value="Genomic_DNA"/>
</dbReference>
<dbReference type="SUPFAM" id="SSF55729">
    <property type="entry name" value="Acyl-CoA N-acyltransferases (Nat)"/>
    <property type="match status" value="1"/>
</dbReference>
<gene>
    <name evidence="4" type="ORF">SAMN06265338_104187</name>
</gene>
<keyword evidence="2 4" id="KW-0808">Transferase</keyword>
<dbReference type="Pfam" id="PF03588">
    <property type="entry name" value="Leu_Phe_trans"/>
    <property type="match status" value="1"/>
</dbReference>
<evidence type="ECO:0000256" key="2">
    <source>
        <dbReference type="ARBA" id="ARBA00022679"/>
    </source>
</evidence>
<dbReference type="GO" id="GO:0030163">
    <property type="term" value="P:protein catabolic process"/>
    <property type="evidence" value="ECO:0007669"/>
    <property type="project" value="InterPro"/>
</dbReference>
<accession>A0A212RHB2</accession>
<dbReference type="InterPro" id="IPR004616">
    <property type="entry name" value="Leu/Phe-tRNA_Trfase"/>
</dbReference>
<dbReference type="GO" id="GO:0008914">
    <property type="term" value="F:leucyl-tRNA--protein transferase activity"/>
    <property type="evidence" value="ECO:0007669"/>
    <property type="project" value="InterPro"/>
</dbReference>